<dbReference type="EMBL" id="JACHMN010000002">
    <property type="protein sequence ID" value="MBB5868619.1"/>
    <property type="molecule type" value="Genomic_DNA"/>
</dbReference>
<dbReference type="Proteomes" id="UP000587527">
    <property type="component" value="Unassembled WGS sequence"/>
</dbReference>
<evidence type="ECO:0000313" key="2">
    <source>
        <dbReference type="EMBL" id="MBB5868619.1"/>
    </source>
</evidence>
<name>A0A841BN53_9ACTN</name>
<reference evidence="2 3" key="1">
    <citation type="submission" date="2020-08" db="EMBL/GenBank/DDBJ databases">
        <title>Sequencing the genomes of 1000 actinobacteria strains.</title>
        <authorList>
            <person name="Klenk H.-P."/>
        </authorList>
    </citation>
    <scope>NUCLEOTIDE SEQUENCE [LARGE SCALE GENOMIC DNA]</scope>
    <source>
        <strain evidence="2 3">DSM 45362</strain>
    </source>
</reference>
<gene>
    <name evidence="2" type="ORF">F4553_001998</name>
</gene>
<sequence>MVKLPKPITHERRLDDINSELRSFLQVMEPLELCAQLWVQLPGSPSPADVGALPDFLGSAVVNARYAAGCPAASMTKMRAPVLILNPGPGAPRPDRFPPLLDLEQRDVPVRS</sequence>
<accession>A0A841BN53</accession>
<feature type="region of interest" description="Disordered" evidence="1">
    <location>
        <begin position="86"/>
        <end position="112"/>
    </location>
</feature>
<dbReference type="Gene3D" id="3.20.20.410">
    <property type="entry name" value="Protein of unknown function UPF0759"/>
    <property type="match status" value="1"/>
</dbReference>
<keyword evidence="3" id="KW-1185">Reference proteome</keyword>
<evidence type="ECO:0000313" key="3">
    <source>
        <dbReference type="Proteomes" id="UP000587527"/>
    </source>
</evidence>
<protein>
    <submittedName>
        <fullName evidence="2">Uncharacterized protein YecE (DUF72 family)</fullName>
    </submittedName>
</protein>
<dbReference type="InterPro" id="IPR036520">
    <property type="entry name" value="UPF0759_sf"/>
</dbReference>
<feature type="compositionally biased region" description="Basic and acidic residues" evidence="1">
    <location>
        <begin position="103"/>
        <end position="112"/>
    </location>
</feature>
<evidence type="ECO:0000256" key="1">
    <source>
        <dbReference type="SAM" id="MobiDB-lite"/>
    </source>
</evidence>
<dbReference type="SUPFAM" id="SSF117396">
    <property type="entry name" value="TM1631-like"/>
    <property type="match status" value="1"/>
</dbReference>
<comment type="caution">
    <text evidence="2">The sequence shown here is derived from an EMBL/GenBank/DDBJ whole genome shotgun (WGS) entry which is preliminary data.</text>
</comment>
<organism evidence="2 3">
    <name type="scientific">Allocatelliglobosispora scoriae</name>
    <dbReference type="NCBI Taxonomy" id="643052"/>
    <lineage>
        <taxon>Bacteria</taxon>
        <taxon>Bacillati</taxon>
        <taxon>Actinomycetota</taxon>
        <taxon>Actinomycetes</taxon>
        <taxon>Micromonosporales</taxon>
        <taxon>Micromonosporaceae</taxon>
        <taxon>Allocatelliglobosispora</taxon>
    </lineage>
</organism>
<dbReference type="AlphaFoldDB" id="A0A841BN53"/>
<proteinExistence type="predicted"/>